<dbReference type="GO" id="GO:0003910">
    <property type="term" value="F:DNA ligase (ATP) activity"/>
    <property type="evidence" value="ECO:0007669"/>
    <property type="project" value="InterPro"/>
</dbReference>
<dbReference type="AlphaFoldDB" id="A0A813HFH3"/>
<dbReference type="GO" id="GO:0006310">
    <property type="term" value="P:DNA recombination"/>
    <property type="evidence" value="ECO:0007669"/>
    <property type="project" value="InterPro"/>
</dbReference>
<gene>
    <name evidence="5" type="ORF">PGLA1383_LOCUS52486</name>
</gene>
<evidence type="ECO:0000256" key="1">
    <source>
        <dbReference type="ARBA" id="ARBA00007572"/>
    </source>
</evidence>
<dbReference type="SUPFAM" id="SSF56091">
    <property type="entry name" value="DNA ligase/mRNA capping enzyme, catalytic domain"/>
    <property type="match status" value="1"/>
</dbReference>
<evidence type="ECO:0000256" key="2">
    <source>
        <dbReference type="ARBA" id="ARBA00022598"/>
    </source>
</evidence>
<dbReference type="Gene3D" id="3.30.470.30">
    <property type="entry name" value="DNA ligase/mRNA capping enzyme"/>
    <property type="match status" value="1"/>
</dbReference>
<organism evidence="5 6">
    <name type="scientific">Polarella glacialis</name>
    <name type="common">Dinoflagellate</name>
    <dbReference type="NCBI Taxonomy" id="89957"/>
    <lineage>
        <taxon>Eukaryota</taxon>
        <taxon>Sar</taxon>
        <taxon>Alveolata</taxon>
        <taxon>Dinophyceae</taxon>
        <taxon>Suessiales</taxon>
        <taxon>Suessiaceae</taxon>
        <taxon>Polarella</taxon>
    </lineage>
</organism>
<evidence type="ECO:0000313" key="6">
    <source>
        <dbReference type="Proteomes" id="UP000654075"/>
    </source>
</evidence>
<protein>
    <recommendedName>
        <fullName evidence="4">ATP-dependent DNA ligase family profile domain-containing protein</fullName>
    </recommendedName>
</protein>
<dbReference type="GO" id="GO:0006281">
    <property type="term" value="P:DNA repair"/>
    <property type="evidence" value="ECO:0007669"/>
    <property type="project" value="InterPro"/>
</dbReference>
<keyword evidence="2" id="KW-0436">Ligase</keyword>
<accession>A0A813HFH3</accession>
<feature type="compositionally biased region" description="Polar residues" evidence="3">
    <location>
        <begin position="1"/>
        <end position="11"/>
    </location>
</feature>
<feature type="non-terminal residue" evidence="5">
    <location>
        <position position="1"/>
    </location>
</feature>
<dbReference type="Proteomes" id="UP000654075">
    <property type="component" value="Unassembled WGS sequence"/>
</dbReference>
<dbReference type="InterPro" id="IPR012310">
    <property type="entry name" value="DNA_ligase_ATP-dep_cent"/>
</dbReference>
<evidence type="ECO:0000256" key="3">
    <source>
        <dbReference type="SAM" id="MobiDB-lite"/>
    </source>
</evidence>
<comment type="caution">
    <text evidence="5">The sequence shown here is derived from an EMBL/GenBank/DDBJ whole genome shotgun (WGS) entry which is preliminary data.</text>
</comment>
<feature type="domain" description="ATP-dependent DNA ligase family profile" evidence="4">
    <location>
        <begin position="500"/>
        <end position="626"/>
    </location>
</feature>
<dbReference type="PANTHER" id="PTHR45674:SF4">
    <property type="entry name" value="DNA LIGASE 1"/>
    <property type="match status" value="1"/>
</dbReference>
<feature type="region of interest" description="Disordered" evidence="3">
    <location>
        <begin position="1"/>
        <end position="63"/>
    </location>
</feature>
<feature type="compositionally biased region" description="Low complexity" evidence="3">
    <location>
        <begin position="493"/>
        <end position="504"/>
    </location>
</feature>
<name>A0A813HFH3_POLGL</name>
<feature type="compositionally biased region" description="Basic and acidic residues" evidence="3">
    <location>
        <begin position="52"/>
        <end position="62"/>
    </location>
</feature>
<feature type="region of interest" description="Disordered" evidence="3">
    <location>
        <begin position="469"/>
        <end position="504"/>
    </location>
</feature>
<dbReference type="Pfam" id="PF01068">
    <property type="entry name" value="DNA_ligase_A_M"/>
    <property type="match status" value="1"/>
</dbReference>
<dbReference type="InterPro" id="IPR050191">
    <property type="entry name" value="ATP-dep_DNA_ligase"/>
</dbReference>
<dbReference type="PANTHER" id="PTHR45674">
    <property type="entry name" value="DNA LIGASE 1/3 FAMILY MEMBER"/>
    <property type="match status" value="1"/>
</dbReference>
<reference evidence="5" key="1">
    <citation type="submission" date="2021-02" db="EMBL/GenBank/DDBJ databases">
        <authorList>
            <person name="Dougan E. K."/>
            <person name="Rhodes N."/>
            <person name="Thang M."/>
            <person name="Chan C."/>
        </authorList>
    </citation>
    <scope>NUCLEOTIDE SEQUENCE</scope>
</reference>
<proteinExistence type="inferred from homology"/>
<dbReference type="PROSITE" id="PS50160">
    <property type="entry name" value="DNA_LIGASE_A3"/>
    <property type="match status" value="1"/>
</dbReference>
<evidence type="ECO:0000259" key="4">
    <source>
        <dbReference type="PROSITE" id="PS50160"/>
    </source>
</evidence>
<sequence length="713" mass="76092">MLPQKRTSPGSSDKEVATPIRGKLPWATEPLSADALALEPASSRKPKKPRTGKADPPSKEELAAQAAKLSVELMAASEVREAEPSEEIDAEACVETDQDEACSWELRVERALGTWAEAAPSELFVPGTDQAQRLPFRVLGQALDGTVGQASGPGLSRALSDVFKWILTCSSDPTGDLQAVLTVLLNRSVKQYVLQPCLQAAIVHAFGLKDMAKGACLHTDLPGLALAARQKQQALFSVKAVTVAEVAAIIRDHDVLRSSSAKVSDGLQKDVTALLGRSTGEGRETEQLVRAFQAEFAPSASLTLRALAHSMVMVGPGSSSLSAQARAEGMVKLEDHVVRAFAESGADTAKLSAVVANFTTPEALAASCAASSRVKVLPMRAQVSTSLAEALESFGQDTALLAEWMMDGERAQVHVQQVGGSRLVEVFVWPEGTSCPAEKLEAVCSSLQGSVPEGIDCVLEVVLMRPPRLPPKKSLPTSEEKNENVPEQIASDAPEQAAPEQAAPEQATVVVFDLLVLDGRPMTRLPLRERRAKLQALVTDGPRFRLVRGQELEAGVSTEKVKAELDAALGAYYLAETAEKASSKAIGIVLKRLDGAEAEYFAGRHAGASWQAVQKPTATGKEADELLFACLSEEERKHLVDDLSEFHFCVISGRRTGTPEGVRDVLNVESQLRAGGVVPKWYVDEASIDGYRGLKLDATVGGKLLPSRNLALE</sequence>
<evidence type="ECO:0000313" key="5">
    <source>
        <dbReference type="EMBL" id="CAE8637085.1"/>
    </source>
</evidence>
<comment type="similarity">
    <text evidence="1">Belongs to the ATP-dependent DNA ligase family.</text>
</comment>
<dbReference type="GO" id="GO:0005524">
    <property type="term" value="F:ATP binding"/>
    <property type="evidence" value="ECO:0007669"/>
    <property type="project" value="InterPro"/>
</dbReference>
<dbReference type="EMBL" id="CAJNNV010031615">
    <property type="protein sequence ID" value="CAE8637085.1"/>
    <property type="molecule type" value="Genomic_DNA"/>
</dbReference>
<keyword evidence="6" id="KW-1185">Reference proteome</keyword>
<dbReference type="GO" id="GO:0006273">
    <property type="term" value="P:lagging strand elongation"/>
    <property type="evidence" value="ECO:0007669"/>
    <property type="project" value="TreeGrafter"/>
</dbReference>